<evidence type="ECO:0000256" key="9">
    <source>
        <dbReference type="ARBA" id="ARBA00023054"/>
    </source>
</evidence>
<keyword evidence="13" id="KW-1185">Reference proteome</keyword>
<feature type="non-terminal residue" evidence="12">
    <location>
        <position position="334"/>
    </location>
</feature>
<dbReference type="PANTHER" id="PTHR16036:SF2">
    <property type="entry name" value="TRNA ENDONUCLEASE ANKZF1"/>
    <property type="match status" value="1"/>
</dbReference>
<dbReference type="InterPro" id="IPR047139">
    <property type="entry name" value="ANKZ1/VMS1"/>
</dbReference>
<dbReference type="AlphaFoldDB" id="A0A1V9YC04"/>
<feature type="active site" evidence="10">
    <location>
        <position position="244"/>
    </location>
</feature>
<evidence type="ECO:0000256" key="3">
    <source>
        <dbReference type="ARBA" id="ARBA00022490"/>
    </source>
</evidence>
<evidence type="ECO:0000256" key="1">
    <source>
        <dbReference type="ARBA" id="ARBA00004496"/>
    </source>
</evidence>
<keyword evidence="6 10" id="KW-0255">Endonuclease</keyword>
<keyword evidence="5" id="KW-0677">Repeat</keyword>
<dbReference type="Proteomes" id="UP000243579">
    <property type="component" value="Unassembled WGS sequence"/>
</dbReference>
<proteinExistence type="inferred from homology"/>
<dbReference type="GO" id="GO:0036503">
    <property type="term" value="P:ERAD pathway"/>
    <property type="evidence" value="ECO:0007669"/>
    <property type="project" value="TreeGrafter"/>
</dbReference>
<dbReference type="InterPro" id="IPR041175">
    <property type="entry name" value="VLRF1/Vms1"/>
</dbReference>
<dbReference type="OrthoDB" id="78366at2759"/>
<dbReference type="STRING" id="1202772.A0A1V9YC04"/>
<comment type="domain">
    <text evidence="10">The VLRF1 domain mediates binding to the 60S ribosomal subunit.</text>
</comment>
<evidence type="ECO:0000256" key="5">
    <source>
        <dbReference type="ARBA" id="ARBA00022737"/>
    </source>
</evidence>
<evidence type="ECO:0000256" key="10">
    <source>
        <dbReference type="PROSITE-ProRule" id="PRU01389"/>
    </source>
</evidence>
<name>A0A1V9YC04_ACHHY</name>
<keyword evidence="3 10" id="KW-0963">Cytoplasm</keyword>
<keyword evidence="8" id="KW-0040">ANK repeat</keyword>
<gene>
    <name evidence="12" type="ORF">ACHHYP_14917</name>
</gene>
<comment type="caution">
    <text evidence="12">The sequence shown here is derived from an EMBL/GenBank/DDBJ whole genome shotgun (WGS) entry which is preliminary data.</text>
</comment>
<evidence type="ECO:0000256" key="8">
    <source>
        <dbReference type="ARBA" id="ARBA00023043"/>
    </source>
</evidence>
<dbReference type="EMBL" id="JNBR01002249">
    <property type="protein sequence ID" value="OQR83283.1"/>
    <property type="molecule type" value="Genomic_DNA"/>
</dbReference>
<dbReference type="Pfam" id="PF18826">
    <property type="entry name" value="bVLRF1"/>
    <property type="match status" value="1"/>
</dbReference>
<protein>
    <recommendedName>
        <fullName evidence="11">VLRF1 domain-containing protein</fullName>
    </recommendedName>
</protein>
<comment type="subcellular location">
    <subcellularLocation>
        <location evidence="1">Cytoplasm</location>
    </subcellularLocation>
</comment>
<dbReference type="PROSITE" id="PS52044">
    <property type="entry name" value="VLRF1"/>
    <property type="match status" value="1"/>
</dbReference>
<keyword evidence="7 10" id="KW-0378">Hydrolase</keyword>
<dbReference type="GO" id="GO:0004519">
    <property type="term" value="F:endonuclease activity"/>
    <property type="evidence" value="ECO:0007669"/>
    <property type="project" value="UniProtKB-KW"/>
</dbReference>
<accession>A0A1V9YC04</accession>
<sequence length="334" mass="37757">MQRKQQQRYGSIPLWELGNLATWRSLNGDNLDASVDVPEALASPTSVTEAMLPIRVLPDVRGLTCGTCRLEFDDVKEQQNHFKTDYHVYNLKRKSKGLECVELSEYQAFVNVQTTTTKKTTAGSDDDEDERHPLDLALSSDEADSDDDSEGNVQREPLQAFSGDKLLYKIYNATFPQWSEKNKTNFQATVAMVQDLVADASYYQWAIFLFRAGRFAGAVFQKDKVLVHKAFQRYTTRRKQGGSQSAHDAAGGKAKSAGAQLRRYNEMALQQDISELLTLWKPQLQNCTRIFIGSAKTSRGLFFEKTGLTSDDPRIRKVPFGTLRPTYDEVCRVR</sequence>
<evidence type="ECO:0000256" key="4">
    <source>
        <dbReference type="ARBA" id="ARBA00022722"/>
    </source>
</evidence>
<organism evidence="12 13">
    <name type="scientific">Achlya hypogyna</name>
    <name type="common">Oomycete</name>
    <name type="synonym">Protoachlya hypogyna</name>
    <dbReference type="NCBI Taxonomy" id="1202772"/>
    <lineage>
        <taxon>Eukaryota</taxon>
        <taxon>Sar</taxon>
        <taxon>Stramenopiles</taxon>
        <taxon>Oomycota</taxon>
        <taxon>Saprolegniomycetes</taxon>
        <taxon>Saprolegniales</taxon>
        <taxon>Achlyaceae</taxon>
        <taxon>Achlya</taxon>
    </lineage>
</organism>
<evidence type="ECO:0000259" key="11">
    <source>
        <dbReference type="PROSITE" id="PS52044"/>
    </source>
</evidence>
<comment type="similarity">
    <text evidence="2 10">Belongs to the ANKZF1/VMS1 family.</text>
</comment>
<keyword evidence="4 10" id="KW-0540">Nuclease</keyword>
<dbReference type="PANTHER" id="PTHR16036">
    <property type="entry name" value="ANKYRIN REPEAT AND ZINC FINGER DOMAIN-CONTAINING PROTEIN 1"/>
    <property type="match status" value="1"/>
</dbReference>
<reference evidence="12 13" key="1">
    <citation type="journal article" date="2014" name="Genome Biol. Evol.">
        <title>The secreted proteins of Achlya hypogyna and Thraustotheca clavata identify the ancestral oomycete secretome and reveal gene acquisitions by horizontal gene transfer.</title>
        <authorList>
            <person name="Misner I."/>
            <person name="Blouin N."/>
            <person name="Leonard G."/>
            <person name="Richards T.A."/>
            <person name="Lane C.E."/>
        </authorList>
    </citation>
    <scope>NUCLEOTIDE SEQUENCE [LARGE SCALE GENOMIC DNA]</scope>
    <source>
        <strain evidence="12 13">ATCC 48635</strain>
    </source>
</reference>
<feature type="domain" description="VLRF1" evidence="11">
    <location>
        <begin position="201"/>
        <end position="334"/>
    </location>
</feature>
<evidence type="ECO:0000313" key="13">
    <source>
        <dbReference type="Proteomes" id="UP000243579"/>
    </source>
</evidence>
<dbReference type="GO" id="GO:0016787">
    <property type="term" value="F:hydrolase activity"/>
    <property type="evidence" value="ECO:0007669"/>
    <property type="project" value="UniProtKB-KW"/>
</dbReference>
<evidence type="ECO:0000256" key="7">
    <source>
        <dbReference type="ARBA" id="ARBA00022801"/>
    </source>
</evidence>
<evidence type="ECO:0000256" key="6">
    <source>
        <dbReference type="ARBA" id="ARBA00022759"/>
    </source>
</evidence>
<keyword evidence="9" id="KW-0175">Coiled coil</keyword>
<evidence type="ECO:0000256" key="2">
    <source>
        <dbReference type="ARBA" id="ARBA00009262"/>
    </source>
</evidence>
<dbReference type="GO" id="GO:0005737">
    <property type="term" value="C:cytoplasm"/>
    <property type="evidence" value="ECO:0007669"/>
    <property type="project" value="UniProtKB-SubCell"/>
</dbReference>
<evidence type="ECO:0000313" key="12">
    <source>
        <dbReference type="EMBL" id="OQR83283.1"/>
    </source>
</evidence>